<gene>
    <name evidence="10" type="primary">RNF216</name>
</gene>
<feature type="compositionally biased region" description="Low complexity" evidence="8">
    <location>
        <begin position="1067"/>
        <end position="1076"/>
    </location>
</feature>
<keyword evidence="5" id="KW-0863">Zinc-finger</keyword>
<dbReference type="RefSeq" id="XP_039466831.1">
    <property type="nucleotide sequence ID" value="XM_039610897.1"/>
</dbReference>
<feature type="compositionally biased region" description="Polar residues" evidence="8">
    <location>
        <begin position="113"/>
        <end position="125"/>
    </location>
</feature>
<dbReference type="Ensembl" id="ENSOABT00000033088.2">
    <property type="protein sequence ID" value="ENSOABP00000032201.2"/>
    <property type="gene ID" value="ENSOABG00000014851.2"/>
</dbReference>
<feature type="compositionally biased region" description="Polar residues" evidence="8">
    <location>
        <begin position="150"/>
        <end position="171"/>
    </location>
</feature>
<feature type="compositionally biased region" description="Low complexity" evidence="8">
    <location>
        <begin position="43"/>
        <end position="54"/>
    </location>
</feature>
<dbReference type="AlphaFoldDB" id="A0A668U1F3"/>
<evidence type="ECO:0000313" key="10">
    <source>
        <dbReference type="Ensembl" id="ENSOABP00000032201.2"/>
    </source>
</evidence>
<keyword evidence="4" id="KW-0677">Repeat</keyword>
<keyword evidence="7" id="KW-0862">Zinc</keyword>
<feature type="region of interest" description="Disordered" evidence="8">
    <location>
        <begin position="140"/>
        <end position="173"/>
    </location>
</feature>
<name>A0A668U1F3_OREAU</name>
<dbReference type="GeneID" id="116327878"/>
<evidence type="ECO:0000313" key="11">
    <source>
        <dbReference type="Proteomes" id="UP000472276"/>
    </source>
</evidence>
<feature type="region of interest" description="Disordered" evidence="8">
    <location>
        <begin position="255"/>
        <end position="300"/>
    </location>
</feature>
<reference evidence="10" key="2">
    <citation type="submission" date="2025-09" db="UniProtKB">
        <authorList>
            <consortium name="Ensembl"/>
        </authorList>
    </citation>
    <scope>IDENTIFICATION</scope>
</reference>
<dbReference type="CDD" id="cd20339">
    <property type="entry name" value="BRcat_RBR_RNF216"/>
    <property type="match status" value="1"/>
</dbReference>
<feature type="compositionally biased region" description="Polar residues" evidence="8">
    <location>
        <begin position="214"/>
        <end position="228"/>
    </location>
</feature>
<dbReference type="Gene3D" id="3.30.40.10">
    <property type="entry name" value="Zinc/RING finger domain, C3HC4 (zinc finger)"/>
    <property type="match status" value="1"/>
</dbReference>
<evidence type="ECO:0000256" key="7">
    <source>
        <dbReference type="ARBA" id="ARBA00022833"/>
    </source>
</evidence>
<dbReference type="Pfam" id="PF26112">
    <property type="entry name" value="UBA_RNF216"/>
    <property type="match status" value="1"/>
</dbReference>
<keyword evidence="2" id="KW-0808">Transferase</keyword>
<dbReference type="GO" id="GO:0008270">
    <property type="term" value="F:zinc ion binding"/>
    <property type="evidence" value="ECO:0007669"/>
    <property type="project" value="UniProtKB-KW"/>
</dbReference>
<dbReference type="Proteomes" id="UP000472276">
    <property type="component" value="Unassembled WGS sequence"/>
</dbReference>
<protein>
    <recommendedName>
        <fullName evidence="9">RING-type domain-containing protein</fullName>
    </recommendedName>
</protein>
<dbReference type="CDD" id="cd16630">
    <property type="entry name" value="RING-HC_RBR_RNF216"/>
    <property type="match status" value="1"/>
</dbReference>
<reference evidence="10" key="1">
    <citation type="submission" date="2025-08" db="UniProtKB">
        <authorList>
            <consortium name="Ensembl"/>
        </authorList>
    </citation>
    <scope>IDENTIFICATION</scope>
</reference>
<dbReference type="Pfam" id="PF26200">
    <property type="entry name" value="Rcat_RNF216"/>
    <property type="match status" value="1"/>
</dbReference>
<dbReference type="PROSITE" id="PS51873">
    <property type="entry name" value="TRIAD"/>
    <property type="match status" value="1"/>
</dbReference>
<feature type="region of interest" description="Disordered" evidence="8">
    <location>
        <begin position="38"/>
        <end position="66"/>
    </location>
</feature>
<sequence>MADGGSDDDVIHLASFNVHRSQGSRSHLRELITISDDSDEEPVTLVPSSPVLVPDDADDDDVSILEPLTPARRHVIRPAAKWSGASHNPIKVVGQSSASSGVSAGDPVPACAPSTSRDAKGTTSPQAAIKVQFLAHSSTSGNTLLDPGPSSLSQPKLTTNSQQHDGTSADTSGELHAFSSVHTPSTSTNAKANTISSRIPAQVPEQVLVQPQPSTSGLSHQQPGSSAQLRLEHHANSSASATHYICAAAVTASSSSTKTQAKAGTSSLTQDNPQASTSSAHLPSRIRTHPQPSTSLFQSGGTVSVQPHLIQLKEVKLVVLPPQPNQASALITQPQGLLQPVPVRQMQGNLIQIEPQPLAQAPAQAAAQPPQPPQVIPGMPPAVLIAAAPERLGPPEAGHRIILGSQAPKNALPNPPAQAGPSGVLQPANRLNIRVHNVNSNPPPAPPAPPAPAASVPHNREEARLILGQNPERVNLVAVPPAPEEIPQIEDARPGPSAQQERPEHQPHVRALISGVLDLLPDVQETYVAELIQKNNVKDLNVICNLLLETQDYPRKDTAAATSAPTSILLESGGTQNEVTEDLFDYGKLGAVGPEVVMQAADLLMADFRMLSCQDIKWALNALKGHYAITRKALCEALKKWQESGDPSGKKRRSRTSERCYVDFHFEHGSVKFDKRMYFLENDRRYCRTYSSLEASVQKELAFYQQKAKEWAEHEDFLLALQVNEDEYKKDGQLIECGCCFGEFAFEKMTQCSDGHLFCKECLVKYAQEAVFGSGKSDLSCMEGGCPCSYPVCELEKVLPENILCKYYERQAEEAVAATCADELVRCPFCNFPALLDKGMSLFSCPNPRCRKESCRKCHVQWKQHVGKTCEEVLERDEIRMRVLFEERMTAARVRKCVKCGTGLVKSEGCNRMSCRCGSFMCYLCREPITGYNHFCQHARSPGAPCRHCRKCSLWTDPTQDDERIIQEIQKEGEAELNKKCTDNSGKRVGPPPEPIADTKRPRVGPPAENPPIPNPPPAPLPQAVQAPLFVPPRPRYPPAPPPHYPQVIMPRLRPAPYVPPLQHLPPLNNNNNNNHPHNHHHHHHNHNPGPFNLHQHNMDVMDMPMHYGPPHRYYRRF</sequence>
<dbReference type="GO" id="GO:0016740">
    <property type="term" value="F:transferase activity"/>
    <property type="evidence" value="ECO:0007669"/>
    <property type="project" value="UniProtKB-KW"/>
</dbReference>
<feature type="compositionally biased region" description="Polar residues" evidence="8">
    <location>
        <begin position="290"/>
        <end position="300"/>
    </location>
</feature>
<dbReference type="InterPro" id="IPR002867">
    <property type="entry name" value="IBR_dom"/>
</dbReference>
<evidence type="ECO:0000256" key="2">
    <source>
        <dbReference type="ARBA" id="ARBA00022679"/>
    </source>
</evidence>
<feature type="region of interest" description="Disordered" evidence="8">
    <location>
        <begin position="210"/>
        <end position="235"/>
    </location>
</feature>
<dbReference type="InterPro" id="IPR047544">
    <property type="entry name" value="RING-HC_RBR_RNF216"/>
</dbReference>
<dbReference type="InterPro" id="IPR058758">
    <property type="entry name" value="UBA_RNF216"/>
</dbReference>
<accession>A0A668U1F3</accession>
<dbReference type="SUPFAM" id="SSF57850">
    <property type="entry name" value="RING/U-box"/>
    <property type="match status" value="2"/>
</dbReference>
<evidence type="ECO:0000256" key="5">
    <source>
        <dbReference type="ARBA" id="ARBA00022771"/>
    </source>
</evidence>
<dbReference type="CDD" id="cd20353">
    <property type="entry name" value="Rcat_RBR_RNF216"/>
    <property type="match status" value="1"/>
</dbReference>
<feature type="region of interest" description="Disordered" evidence="8">
    <location>
        <begin position="486"/>
        <end position="506"/>
    </location>
</feature>
<feature type="compositionally biased region" description="Low complexity" evidence="8">
    <location>
        <begin position="255"/>
        <end position="267"/>
    </location>
</feature>
<feature type="region of interest" description="Disordered" evidence="8">
    <location>
        <begin position="1067"/>
        <end position="1094"/>
    </location>
</feature>
<feature type="domain" description="RING-type" evidence="9">
    <location>
        <begin position="733"/>
        <end position="950"/>
    </location>
</feature>
<evidence type="ECO:0000256" key="3">
    <source>
        <dbReference type="ARBA" id="ARBA00022723"/>
    </source>
</evidence>
<dbReference type="PANTHER" id="PTHR22770:SF47">
    <property type="entry name" value="E3 UBIQUITIN-PROTEIN LIGASE RNF216"/>
    <property type="match status" value="1"/>
</dbReference>
<dbReference type="PANTHER" id="PTHR22770">
    <property type="entry name" value="UBIQUITIN CONJUGATING ENZYME 7 INTERACTING PROTEIN-RELATED"/>
    <property type="match status" value="1"/>
</dbReference>
<feature type="region of interest" description="Disordered" evidence="8">
    <location>
        <begin position="974"/>
        <end position="1025"/>
    </location>
</feature>
<comment type="pathway">
    <text evidence="1">Protein modification; protein ubiquitination.</text>
</comment>
<feature type="compositionally biased region" description="Pro residues" evidence="8">
    <location>
        <begin position="1004"/>
        <end position="1021"/>
    </location>
</feature>
<evidence type="ECO:0000256" key="6">
    <source>
        <dbReference type="ARBA" id="ARBA00022786"/>
    </source>
</evidence>
<feature type="region of interest" description="Disordered" evidence="8">
    <location>
        <begin position="96"/>
        <end position="125"/>
    </location>
</feature>
<evidence type="ECO:0000259" key="9">
    <source>
        <dbReference type="PROSITE" id="PS51873"/>
    </source>
</evidence>
<dbReference type="InterPro" id="IPR047545">
    <property type="entry name" value="BRcat_RBR_RNF216"/>
</dbReference>
<organism evidence="10 11">
    <name type="scientific">Oreochromis aureus</name>
    <name type="common">Israeli tilapia</name>
    <name type="synonym">Chromis aureus</name>
    <dbReference type="NCBI Taxonomy" id="47969"/>
    <lineage>
        <taxon>Eukaryota</taxon>
        <taxon>Metazoa</taxon>
        <taxon>Chordata</taxon>
        <taxon>Craniata</taxon>
        <taxon>Vertebrata</taxon>
        <taxon>Euteleostomi</taxon>
        <taxon>Actinopterygii</taxon>
        <taxon>Neopterygii</taxon>
        <taxon>Teleostei</taxon>
        <taxon>Neoteleostei</taxon>
        <taxon>Acanthomorphata</taxon>
        <taxon>Ovalentaria</taxon>
        <taxon>Cichlomorphae</taxon>
        <taxon>Cichliformes</taxon>
        <taxon>Cichlidae</taxon>
        <taxon>African cichlids</taxon>
        <taxon>Pseudocrenilabrinae</taxon>
        <taxon>Oreochromini</taxon>
        <taxon>Oreochromis</taxon>
    </lineage>
</organism>
<feature type="compositionally biased region" description="Low complexity" evidence="8">
    <location>
        <begin position="96"/>
        <end position="105"/>
    </location>
</feature>
<dbReference type="InterPro" id="IPR013083">
    <property type="entry name" value="Znf_RING/FYVE/PHD"/>
</dbReference>
<keyword evidence="6" id="KW-0833">Ubl conjugation pathway</keyword>
<feature type="compositionally biased region" description="Basic and acidic residues" evidence="8">
    <location>
        <begin position="974"/>
        <end position="986"/>
    </location>
</feature>
<keyword evidence="11" id="KW-1185">Reference proteome</keyword>
<feature type="compositionally biased region" description="Polar residues" evidence="8">
    <location>
        <begin position="268"/>
        <end position="281"/>
    </location>
</feature>
<evidence type="ECO:0000256" key="4">
    <source>
        <dbReference type="ARBA" id="ARBA00022737"/>
    </source>
</evidence>
<dbReference type="Pfam" id="PF26191">
    <property type="entry name" value="RING-HC_RBR_RNF216"/>
    <property type="match status" value="1"/>
</dbReference>
<proteinExistence type="predicted"/>
<dbReference type="InterPro" id="IPR047546">
    <property type="entry name" value="Rcat_RBR_RNF216"/>
</dbReference>
<feature type="compositionally biased region" description="Basic residues" evidence="8">
    <location>
        <begin position="1077"/>
        <end position="1087"/>
    </location>
</feature>
<dbReference type="RefSeq" id="XP_039466832.1">
    <property type="nucleotide sequence ID" value="XM_039610898.1"/>
</dbReference>
<dbReference type="InterPro" id="IPR044066">
    <property type="entry name" value="TRIAD_supradom"/>
</dbReference>
<dbReference type="SMART" id="SM00647">
    <property type="entry name" value="IBR"/>
    <property type="match status" value="2"/>
</dbReference>
<dbReference type="InterPro" id="IPR051628">
    <property type="entry name" value="LUBAC_E3_Ligases"/>
</dbReference>
<evidence type="ECO:0000256" key="8">
    <source>
        <dbReference type="SAM" id="MobiDB-lite"/>
    </source>
</evidence>
<evidence type="ECO:0000256" key="1">
    <source>
        <dbReference type="ARBA" id="ARBA00004906"/>
    </source>
</evidence>
<dbReference type="Gene3D" id="1.20.120.1750">
    <property type="match status" value="1"/>
</dbReference>
<keyword evidence="3" id="KW-0479">Metal-binding</keyword>